<protein>
    <submittedName>
        <fullName evidence="1">Transcriptional regulator</fullName>
    </submittedName>
</protein>
<dbReference type="AlphaFoldDB" id="A0A161PHA3"/>
<dbReference type="EMBL" id="LTAO01000034">
    <property type="protein sequence ID" value="KYG28163.1"/>
    <property type="molecule type" value="Genomic_DNA"/>
</dbReference>
<keyword evidence="2" id="KW-1185">Reference proteome</keyword>
<accession>A0A161PHA3</accession>
<evidence type="ECO:0000313" key="2">
    <source>
        <dbReference type="Proteomes" id="UP000075806"/>
    </source>
</evidence>
<dbReference type="InterPro" id="IPR006523">
    <property type="entry name" value="RinA"/>
</dbReference>
<proteinExistence type="predicted"/>
<dbReference type="NCBIfam" id="TIGR01636">
    <property type="entry name" value="phage_rinA"/>
    <property type="match status" value="1"/>
</dbReference>
<name>A0A161PHA3_9BACI</name>
<comment type="caution">
    <text evidence="1">The sequence shown here is derived from an EMBL/GenBank/DDBJ whole genome shotgun (WGS) entry which is preliminary data.</text>
</comment>
<evidence type="ECO:0000313" key="1">
    <source>
        <dbReference type="EMBL" id="KYG28163.1"/>
    </source>
</evidence>
<organism evidence="1 2">
    <name type="scientific">Alkalihalobacillus trypoxylicola</name>
    <dbReference type="NCBI Taxonomy" id="519424"/>
    <lineage>
        <taxon>Bacteria</taxon>
        <taxon>Bacillati</taxon>
        <taxon>Bacillota</taxon>
        <taxon>Bacilli</taxon>
        <taxon>Bacillales</taxon>
        <taxon>Bacillaceae</taxon>
        <taxon>Alkalihalobacillus</taxon>
    </lineage>
</organism>
<dbReference type="STRING" id="519424.AZF04_09680"/>
<gene>
    <name evidence="1" type="ORF">AZF04_09680</name>
</gene>
<dbReference type="OrthoDB" id="1797434at2"/>
<dbReference type="Proteomes" id="UP000075806">
    <property type="component" value="Unassembled WGS sequence"/>
</dbReference>
<dbReference type="RefSeq" id="WP_061949587.1">
    <property type="nucleotide sequence ID" value="NZ_LTAO01000034.1"/>
</dbReference>
<reference evidence="1" key="1">
    <citation type="submission" date="2016-02" db="EMBL/GenBank/DDBJ databases">
        <title>Genome sequence of Bacillus trypoxylicola KCTC 13244(T).</title>
        <authorList>
            <person name="Jeong H."/>
            <person name="Park S.-H."/>
            <person name="Choi S.-K."/>
        </authorList>
    </citation>
    <scope>NUCLEOTIDE SEQUENCE [LARGE SCALE GENOMIC DNA]</scope>
    <source>
        <strain evidence="1">KCTC 13244</strain>
    </source>
</reference>
<sequence length="143" mass="16977">MAIKTRKPTFKHIEAEWSNYHETLKEIANLRQEIINPFDEEINDPTVIAGTNSVRCVGHPTEQIAVRLSANKRLDYLESMATTIEQVYNALPDNYKELIRLRYWRKEKLKWDGVAMKLYISERQARRWRNDIMQATAEQLGWR</sequence>